<feature type="transmembrane region" description="Helical" evidence="9">
    <location>
        <begin position="98"/>
        <end position="114"/>
    </location>
</feature>
<sequence>MFIISSFDIYILIKLILSIYVAWTSVEDKLSLVIVSFIVVYIIVIFLKGILENNKLYFRVFSLIEGVLVFIFSIRYIPSAILMFSVLVAEYFIKEKKYIFIFPFSIIPIAFIFSNNFKNIIIILSLILILILNNQNKNSKIKKLDKIQEEQRKLIYKLEKKILEDKNIQEQILHTARLEERNKISARLHDKIGHTISGTLFQLEAIKIIIDDDKKRGFFMLDTCIDNLRNGMEEIRMTLRNIKPAGEELGINRVKKILDEKIKGTSIRGKVLYSGDLKKVDSKLWIIFIQAITELTTNSLKYSKAEVITINIEVLNKFIKLEVKDNGIGCEIVKKGIGLRNIEESISNINGKVIINNKEGFGVIILIPYLGDI</sequence>
<evidence type="ECO:0000256" key="1">
    <source>
        <dbReference type="ARBA" id="ARBA00000085"/>
    </source>
</evidence>
<keyword evidence="3" id="KW-0597">Phosphoprotein</keyword>
<keyword evidence="9" id="KW-0472">Membrane</keyword>
<keyword evidence="5" id="KW-0547">Nucleotide-binding</keyword>
<feature type="transmembrane region" description="Helical" evidence="9">
    <location>
        <begin position="30"/>
        <end position="50"/>
    </location>
</feature>
<evidence type="ECO:0000313" key="13">
    <source>
        <dbReference type="Proteomes" id="UP000640335"/>
    </source>
</evidence>
<proteinExistence type="predicted"/>
<evidence type="ECO:0000256" key="4">
    <source>
        <dbReference type="ARBA" id="ARBA00022679"/>
    </source>
</evidence>
<keyword evidence="8" id="KW-0902">Two-component regulatory system</keyword>
<dbReference type="SUPFAM" id="SSF55874">
    <property type="entry name" value="ATPase domain of HSP90 chaperone/DNA topoisomerase II/histidine kinase"/>
    <property type="match status" value="1"/>
</dbReference>
<evidence type="ECO:0000259" key="11">
    <source>
        <dbReference type="Pfam" id="PF07730"/>
    </source>
</evidence>
<evidence type="ECO:0000256" key="6">
    <source>
        <dbReference type="ARBA" id="ARBA00022777"/>
    </source>
</evidence>
<dbReference type="Gene3D" id="3.30.565.10">
    <property type="entry name" value="Histidine kinase-like ATPase, C-terminal domain"/>
    <property type="match status" value="1"/>
</dbReference>
<keyword evidence="4" id="KW-0808">Transferase</keyword>
<organism evidence="12 13">
    <name type="scientific">Clostridium gallinarum</name>
    <dbReference type="NCBI Taxonomy" id="2762246"/>
    <lineage>
        <taxon>Bacteria</taxon>
        <taxon>Bacillati</taxon>
        <taxon>Bacillota</taxon>
        <taxon>Clostridia</taxon>
        <taxon>Eubacteriales</taxon>
        <taxon>Clostridiaceae</taxon>
        <taxon>Clostridium</taxon>
    </lineage>
</organism>
<evidence type="ECO:0000256" key="5">
    <source>
        <dbReference type="ARBA" id="ARBA00022741"/>
    </source>
</evidence>
<accession>A0ABR8Q5K4</accession>
<dbReference type="RefSeq" id="WP_191750466.1">
    <property type="nucleotide sequence ID" value="NZ_JACSQZ010000041.1"/>
</dbReference>
<gene>
    <name evidence="12" type="ORF">H9660_11195</name>
</gene>
<evidence type="ECO:0000256" key="3">
    <source>
        <dbReference type="ARBA" id="ARBA00022553"/>
    </source>
</evidence>
<feature type="domain" description="Histidine kinase/HSP90-like ATPase" evidence="10">
    <location>
        <begin position="289"/>
        <end position="366"/>
    </location>
</feature>
<comment type="catalytic activity">
    <reaction evidence="1">
        <text>ATP + protein L-histidine = ADP + protein N-phospho-L-histidine.</text>
        <dbReference type="EC" id="2.7.13.3"/>
    </reaction>
</comment>
<protein>
    <recommendedName>
        <fullName evidence="2">histidine kinase</fullName>
        <ecNumber evidence="2">2.7.13.3</ecNumber>
    </recommendedName>
</protein>
<evidence type="ECO:0000259" key="10">
    <source>
        <dbReference type="Pfam" id="PF02518"/>
    </source>
</evidence>
<keyword evidence="7" id="KW-0067">ATP-binding</keyword>
<keyword evidence="9" id="KW-0812">Transmembrane</keyword>
<dbReference type="Pfam" id="PF02518">
    <property type="entry name" value="HATPase_c"/>
    <property type="match status" value="1"/>
</dbReference>
<keyword evidence="13" id="KW-1185">Reference proteome</keyword>
<evidence type="ECO:0000256" key="9">
    <source>
        <dbReference type="SAM" id="Phobius"/>
    </source>
</evidence>
<keyword evidence="9" id="KW-1133">Transmembrane helix</keyword>
<dbReference type="Proteomes" id="UP000640335">
    <property type="component" value="Unassembled WGS sequence"/>
</dbReference>
<name>A0ABR8Q5K4_9CLOT</name>
<dbReference type="PANTHER" id="PTHR24421">
    <property type="entry name" value="NITRATE/NITRITE SENSOR PROTEIN NARX-RELATED"/>
    <property type="match status" value="1"/>
</dbReference>
<dbReference type="InterPro" id="IPR036890">
    <property type="entry name" value="HATPase_C_sf"/>
</dbReference>
<dbReference type="Gene3D" id="1.20.5.1930">
    <property type="match status" value="1"/>
</dbReference>
<dbReference type="InterPro" id="IPR011712">
    <property type="entry name" value="Sig_transdc_His_kin_sub3_dim/P"/>
</dbReference>
<keyword evidence="6" id="KW-0418">Kinase</keyword>
<dbReference type="InterPro" id="IPR050482">
    <property type="entry name" value="Sensor_HK_TwoCompSys"/>
</dbReference>
<feature type="domain" description="Signal transduction histidine kinase subgroup 3 dimerisation and phosphoacceptor" evidence="11">
    <location>
        <begin position="180"/>
        <end position="246"/>
    </location>
</feature>
<dbReference type="Pfam" id="PF07730">
    <property type="entry name" value="HisKA_3"/>
    <property type="match status" value="1"/>
</dbReference>
<feature type="transmembrane region" description="Helical" evidence="9">
    <location>
        <begin position="6"/>
        <end position="23"/>
    </location>
</feature>
<evidence type="ECO:0000256" key="2">
    <source>
        <dbReference type="ARBA" id="ARBA00012438"/>
    </source>
</evidence>
<reference evidence="12 13" key="1">
    <citation type="submission" date="2020-08" db="EMBL/GenBank/DDBJ databases">
        <title>A Genomic Blueprint of the Chicken Gut Microbiome.</title>
        <authorList>
            <person name="Gilroy R."/>
            <person name="Ravi A."/>
            <person name="Getino M."/>
            <person name="Pursley I."/>
            <person name="Horton D.L."/>
            <person name="Alikhan N.-F."/>
            <person name="Baker D."/>
            <person name="Gharbi K."/>
            <person name="Hall N."/>
            <person name="Watson M."/>
            <person name="Adriaenssens E.M."/>
            <person name="Foster-Nyarko E."/>
            <person name="Jarju S."/>
            <person name="Secka A."/>
            <person name="Antonio M."/>
            <person name="Oren A."/>
            <person name="Chaudhuri R."/>
            <person name="La Ragione R.M."/>
            <person name="Hildebrand F."/>
            <person name="Pallen M.J."/>
        </authorList>
    </citation>
    <scope>NUCLEOTIDE SEQUENCE [LARGE SCALE GENOMIC DNA]</scope>
    <source>
        <strain evidence="12 13">Sa3CUN1</strain>
    </source>
</reference>
<dbReference type="EC" id="2.7.13.3" evidence="2"/>
<dbReference type="PANTHER" id="PTHR24421:SF10">
    <property type="entry name" value="NITRATE_NITRITE SENSOR PROTEIN NARQ"/>
    <property type="match status" value="1"/>
</dbReference>
<feature type="transmembrane region" description="Helical" evidence="9">
    <location>
        <begin position="56"/>
        <end position="77"/>
    </location>
</feature>
<evidence type="ECO:0000256" key="7">
    <source>
        <dbReference type="ARBA" id="ARBA00022840"/>
    </source>
</evidence>
<evidence type="ECO:0000256" key="8">
    <source>
        <dbReference type="ARBA" id="ARBA00023012"/>
    </source>
</evidence>
<comment type="caution">
    <text evidence="12">The sequence shown here is derived from an EMBL/GenBank/DDBJ whole genome shotgun (WGS) entry which is preliminary data.</text>
</comment>
<dbReference type="InterPro" id="IPR003594">
    <property type="entry name" value="HATPase_dom"/>
</dbReference>
<evidence type="ECO:0000313" key="12">
    <source>
        <dbReference type="EMBL" id="MBD7915710.1"/>
    </source>
</evidence>
<dbReference type="EMBL" id="JACSQZ010000041">
    <property type="protein sequence ID" value="MBD7915710.1"/>
    <property type="molecule type" value="Genomic_DNA"/>
</dbReference>